<evidence type="ECO:0000313" key="7">
    <source>
        <dbReference type="EMBL" id="GJE05477.1"/>
    </source>
</evidence>
<accession>A0ABQ4SQJ8</accession>
<keyword evidence="8" id="KW-1185">Reference proteome</keyword>
<keyword evidence="4 5" id="KW-0472">Membrane</keyword>
<dbReference type="EMBL" id="BPQR01000011">
    <property type="protein sequence ID" value="GJE05477.1"/>
    <property type="molecule type" value="Genomic_DNA"/>
</dbReference>
<dbReference type="NCBIfam" id="NF033827">
    <property type="entry name" value="CDF_efflux_DmeF"/>
    <property type="match status" value="1"/>
</dbReference>
<gene>
    <name evidence="7" type="primary">czcD_2</name>
    <name evidence="7" type="ORF">AOPFMNJM_0777</name>
</gene>
<keyword evidence="2 5" id="KW-0812">Transmembrane</keyword>
<protein>
    <submittedName>
        <fullName evidence="7">Cadmium, cobalt and zinc/H(+)-K(+) antiporter</fullName>
    </submittedName>
</protein>
<name>A0ABQ4SQJ8_9HYPH</name>
<comment type="caution">
    <text evidence="7">The sequence shown here is derived from an EMBL/GenBank/DDBJ whole genome shotgun (WGS) entry which is preliminary data.</text>
</comment>
<dbReference type="Proteomes" id="UP001055102">
    <property type="component" value="Unassembled WGS sequence"/>
</dbReference>
<sequence>MHSRSIEPWTHDHVFLGGRHERHERRTWAVVILTAVTMVAEIVGGTLAGSAALVADGWHMATHAAALGIAALAYRFARRYANDRRFSFGTGKIGDVAAFASAIILGMIALYIGVESAHRLVAPVAIDFGQALPIAVAGLLVNAASVWLLHDDHDHHHDHADASHHEGHAHGHEHDTNYRAAYVHVLADMLTSVLAIAALLGGRYLGLVWLDPLMGLVGAAVIAAWSVSLIRSAGAVLLDIVPSGQIEDQVRQRLETDGDRVTDFHLWQIGPGHRAAVVAIVTDRPQPPSAYKARLAGIRDLSHVTVEVQPCPHHA</sequence>
<dbReference type="SUPFAM" id="SSF161111">
    <property type="entry name" value="Cation efflux protein transmembrane domain-like"/>
    <property type="match status" value="1"/>
</dbReference>
<evidence type="ECO:0000256" key="1">
    <source>
        <dbReference type="ARBA" id="ARBA00004141"/>
    </source>
</evidence>
<evidence type="ECO:0000256" key="2">
    <source>
        <dbReference type="ARBA" id="ARBA00022692"/>
    </source>
</evidence>
<dbReference type="Gene3D" id="1.20.1510.10">
    <property type="entry name" value="Cation efflux protein transmembrane domain"/>
    <property type="match status" value="1"/>
</dbReference>
<keyword evidence="3 5" id="KW-1133">Transmembrane helix</keyword>
<evidence type="ECO:0000256" key="5">
    <source>
        <dbReference type="SAM" id="Phobius"/>
    </source>
</evidence>
<dbReference type="NCBIfam" id="TIGR01297">
    <property type="entry name" value="CDF"/>
    <property type="match status" value="1"/>
</dbReference>
<reference evidence="7" key="2">
    <citation type="submission" date="2021-08" db="EMBL/GenBank/DDBJ databases">
        <authorList>
            <person name="Tani A."/>
            <person name="Ola A."/>
            <person name="Ogura Y."/>
            <person name="Katsura K."/>
            <person name="Hayashi T."/>
        </authorList>
    </citation>
    <scope>NUCLEOTIDE SEQUENCE</scope>
    <source>
        <strain evidence="7">LMG 23639</strain>
    </source>
</reference>
<dbReference type="InterPro" id="IPR002524">
    <property type="entry name" value="Cation_efflux"/>
</dbReference>
<dbReference type="InterPro" id="IPR027469">
    <property type="entry name" value="Cation_efflux_TMD_sf"/>
</dbReference>
<dbReference type="PANTHER" id="PTHR11562:SF40">
    <property type="entry name" value="CATION EFFLUX SYSTEM PROTEIN"/>
    <property type="match status" value="1"/>
</dbReference>
<evidence type="ECO:0000259" key="6">
    <source>
        <dbReference type="Pfam" id="PF01545"/>
    </source>
</evidence>
<evidence type="ECO:0000256" key="3">
    <source>
        <dbReference type="ARBA" id="ARBA00022989"/>
    </source>
</evidence>
<feature type="transmembrane region" description="Helical" evidence="5">
    <location>
        <begin position="96"/>
        <end position="114"/>
    </location>
</feature>
<feature type="transmembrane region" description="Helical" evidence="5">
    <location>
        <begin position="58"/>
        <end position="76"/>
    </location>
</feature>
<dbReference type="InterPro" id="IPR058533">
    <property type="entry name" value="Cation_efflux_TM"/>
</dbReference>
<feature type="transmembrane region" description="Helical" evidence="5">
    <location>
        <begin position="28"/>
        <end position="52"/>
    </location>
</feature>
<organism evidence="7 8">
    <name type="scientific">Methylobacterium jeotgali</name>
    <dbReference type="NCBI Taxonomy" id="381630"/>
    <lineage>
        <taxon>Bacteria</taxon>
        <taxon>Pseudomonadati</taxon>
        <taxon>Pseudomonadota</taxon>
        <taxon>Alphaproteobacteria</taxon>
        <taxon>Hyphomicrobiales</taxon>
        <taxon>Methylobacteriaceae</taxon>
        <taxon>Methylobacterium</taxon>
    </lineage>
</organism>
<dbReference type="RefSeq" id="WP_238274163.1">
    <property type="nucleotide sequence ID" value="NZ_BPQR01000011.1"/>
</dbReference>
<comment type="subcellular location">
    <subcellularLocation>
        <location evidence="1">Membrane</location>
        <topology evidence="1">Multi-pass membrane protein</topology>
    </subcellularLocation>
</comment>
<reference evidence="7" key="1">
    <citation type="journal article" date="2021" name="Front. Microbiol.">
        <title>Comprehensive Comparative Genomics and Phenotyping of Methylobacterium Species.</title>
        <authorList>
            <person name="Alessa O."/>
            <person name="Ogura Y."/>
            <person name="Fujitani Y."/>
            <person name="Takami H."/>
            <person name="Hayashi T."/>
            <person name="Sahin N."/>
            <person name="Tani A."/>
        </authorList>
    </citation>
    <scope>NUCLEOTIDE SEQUENCE</scope>
    <source>
        <strain evidence="7">LMG 23639</strain>
    </source>
</reference>
<evidence type="ECO:0000256" key="4">
    <source>
        <dbReference type="ARBA" id="ARBA00023136"/>
    </source>
</evidence>
<feature type="transmembrane region" description="Helical" evidence="5">
    <location>
        <begin position="120"/>
        <end position="149"/>
    </location>
</feature>
<proteinExistence type="predicted"/>
<dbReference type="InterPro" id="IPR050681">
    <property type="entry name" value="CDF/SLC30A"/>
</dbReference>
<dbReference type="Pfam" id="PF01545">
    <property type="entry name" value="Cation_efflux"/>
    <property type="match status" value="1"/>
</dbReference>
<feature type="domain" description="Cation efflux protein transmembrane" evidence="6">
    <location>
        <begin position="28"/>
        <end position="238"/>
    </location>
</feature>
<evidence type="ECO:0000313" key="8">
    <source>
        <dbReference type="Proteomes" id="UP001055102"/>
    </source>
</evidence>
<feature type="transmembrane region" description="Helical" evidence="5">
    <location>
        <begin position="213"/>
        <end position="230"/>
    </location>
</feature>
<feature type="transmembrane region" description="Helical" evidence="5">
    <location>
        <begin position="181"/>
        <end position="201"/>
    </location>
</feature>
<dbReference type="PANTHER" id="PTHR11562">
    <property type="entry name" value="CATION EFFLUX PROTEIN/ ZINC TRANSPORTER"/>
    <property type="match status" value="1"/>
</dbReference>